<evidence type="ECO:0000256" key="2">
    <source>
        <dbReference type="ARBA" id="ARBA00010838"/>
    </source>
</evidence>
<sequence>MRDYIFPGDFRWGAATASYQIEGAAREGGKGESIWDRFTHIPGRIQDDTTGDVACDHYHRYREDVRLMREMGIQNYRFSISWPRIFPDASGRANEEGLRFYSDLVDALLENGIRPMVTLYHWDMPQWLQNLGGWLNRKSADYFVQYCEAVFSGLGDRVLSWITLNEPWVCAFNGYYAGDFAPGIRDFSSALQAAHNMLRAHGMAVRTYRKLHGNGEIGITLNLCPREPATDNAADQEAALRNDGYANRWFLDPLFKGCYPEDMMRYYQDMGLTLPDMEPMDMELIREPVDFLGVNYYYIEFTRAGGDNWPLYFTTTAGDYSVTEYGWPIVERGLTELLVHLDREYKHPKIYVTENGASFLDVVNVKGEVLDDCRIDYLERHIMACWDAVRQGVNLKGYYVWTLIDDFEWNTGFRNKFGLIYLDRRTGGRIVKKSGYWYRKIMEQNGIVNQD</sequence>
<gene>
    <name evidence="13" type="ORF">KTH89_23665</name>
</gene>
<dbReference type="RefSeq" id="WP_238723347.1">
    <property type="nucleotide sequence ID" value="NZ_JAHQCW010000065.1"/>
</dbReference>
<evidence type="ECO:0000256" key="7">
    <source>
        <dbReference type="ARBA" id="ARBA00023295"/>
    </source>
</evidence>
<reference evidence="13" key="1">
    <citation type="submission" date="2021-06" db="EMBL/GenBank/DDBJ databases">
        <title>Description of novel taxa of the family Lachnospiraceae.</title>
        <authorList>
            <person name="Chaplin A.V."/>
            <person name="Sokolova S.R."/>
            <person name="Pikina A.P."/>
            <person name="Korzhanova M."/>
            <person name="Belova V."/>
            <person name="Korostin D."/>
            <person name="Efimov B.A."/>
        </authorList>
    </citation>
    <scope>NUCLEOTIDE SEQUENCE</scope>
    <source>
        <strain evidence="13">ASD5720</strain>
    </source>
</reference>
<keyword evidence="7 12" id="KW-0326">Glycosidase</keyword>
<dbReference type="PANTHER" id="PTHR10353:SF36">
    <property type="entry name" value="LP05116P"/>
    <property type="match status" value="1"/>
</dbReference>
<evidence type="ECO:0000256" key="12">
    <source>
        <dbReference type="RuleBase" id="RU361175"/>
    </source>
</evidence>
<dbReference type="InterPro" id="IPR017853">
    <property type="entry name" value="GH"/>
</dbReference>
<dbReference type="InterPro" id="IPR033132">
    <property type="entry name" value="GH_1_N_CS"/>
</dbReference>
<evidence type="ECO:0000256" key="10">
    <source>
        <dbReference type="PIRSR" id="PIRSR617736-2"/>
    </source>
</evidence>
<dbReference type="GO" id="GO:0030245">
    <property type="term" value="P:cellulose catabolic process"/>
    <property type="evidence" value="ECO:0007669"/>
    <property type="project" value="UniProtKB-KW"/>
</dbReference>
<dbReference type="PANTHER" id="PTHR10353">
    <property type="entry name" value="GLYCOSYL HYDROLASE"/>
    <property type="match status" value="1"/>
</dbReference>
<dbReference type="Gene3D" id="3.20.20.80">
    <property type="entry name" value="Glycosidases"/>
    <property type="match status" value="1"/>
</dbReference>
<keyword evidence="5" id="KW-0136">Cellulose degradation</keyword>
<evidence type="ECO:0000256" key="5">
    <source>
        <dbReference type="ARBA" id="ARBA00023001"/>
    </source>
</evidence>
<feature type="binding site" evidence="10">
    <location>
        <position position="20"/>
    </location>
    <ligand>
        <name>substrate</name>
    </ligand>
</feature>
<dbReference type="AlphaFoldDB" id="A0A949K9E4"/>
<keyword evidence="6" id="KW-0119">Carbohydrate metabolism</keyword>
<evidence type="ECO:0000313" key="13">
    <source>
        <dbReference type="EMBL" id="MBU9739537.1"/>
    </source>
</evidence>
<feature type="binding site" evidence="10">
    <location>
        <position position="121"/>
    </location>
    <ligand>
        <name>substrate</name>
    </ligand>
</feature>
<dbReference type="PROSITE" id="PS00572">
    <property type="entry name" value="GLYCOSYL_HYDROL_F1_1"/>
    <property type="match status" value="1"/>
</dbReference>
<dbReference type="PROSITE" id="PS00653">
    <property type="entry name" value="GLYCOSYL_HYDROL_F1_2"/>
    <property type="match status" value="1"/>
</dbReference>
<organism evidence="13 14">
    <name type="scientific">Diplocloster agilis</name>
    <dbReference type="NCBI Taxonomy" id="2850323"/>
    <lineage>
        <taxon>Bacteria</taxon>
        <taxon>Bacillati</taxon>
        <taxon>Bacillota</taxon>
        <taxon>Clostridia</taxon>
        <taxon>Lachnospirales</taxon>
        <taxon>Lachnospiraceae</taxon>
        <taxon>Diplocloster</taxon>
    </lineage>
</organism>
<dbReference type="EC" id="3.2.1.21" evidence="3 12"/>
<evidence type="ECO:0000256" key="9">
    <source>
        <dbReference type="PIRSR" id="PIRSR617736-1"/>
    </source>
</evidence>
<comment type="catalytic activity">
    <reaction evidence="1 12">
        <text>Hydrolysis of terminal, non-reducing beta-D-glucosyl residues with release of beta-D-glucose.</text>
        <dbReference type="EC" id="3.2.1.21"/>
    </reaction>
</comment>
<dbReference type="Pfam" id="PF00232">
    <property type="entry name" value="Glyco_hydro_1"/>
    <property type="match status" value="1"/>
</dbReference>
<evidence type="ECO:0000256" key="6">
    <source>
        <dbReference type="ARBA" id="ARBA00023277"/>
    </source>
</evidence>
<keyword evidence="14" id="KW-1185">Reference proteome</keyword>
<dbReference type="PRINTS" id="PR00131">
    <property type="entry name" value="GLHYDRLASE1"/>
</dbReference>
<feature type="active site" description="Proton donor" evidence="9">
    <location>
        <position position="166"/>
    </location>
</feature>
<dbReference type="FunFam" id="3.20.20.80:FF:000004">
    <property type="entry name" value="Beta-glucosidase 6-phospho-beta-glucosidase"/>
    <property type="match status" value="1"/>
</dbReference>
<dbReference type="EMBL" id="JAHQCW010000065">
    <property type="protein sequence ID" value="MBU9739537.1"/>
    <property type="molecule type" value="Genomic_DNA"/>
</dbReference>
<evidence type="ECO:0000256" key="4">
    <source>
        <dbReference type="ARBA" id="ARBA00022801"/>
    </source>
</evidence>
<evidence type="ECO:0000256" key="11">
    <source>
        <dbReference type="PROSITE-ProRule" id="PRU10055"/>
    </source>
</evidence>
<dbReference type="InterPro" id="IPR017736">
    <property type="entry name" value="Glyco_hydro_1_beta-glucosidase"/>
</dbReference>
<dbReference type="SUPFAM" id="SSF51445">
    <property type="entry name" value="(Trans)glycosidases"/>
    <property type="match status" value="1"/>
</dbReference>
<name>A0A949K9E4_9FIRM</name>
<accession>A0A949K9E4</accession>
<evidence type="ECO:0000313" key="14">
    <source>
        <dbReference type="Proteomes" id="UP000712157"/>
    </source>
</evidence>
<evidence type="ECO:0000256" key="3">
    <source>
        <dbReference type="ARBA" id="ARBA00012744"/>
    </source>
</evidence>
<comment type="caution">
    <text evidence="13">The sequence shown here is derived from an EMBL/GenBank/DDBJ whole genome shotgun (WGS) entry which is preliminary data.</text>
</comment>
<dbReference type="InterPro" id="IPR018120">
    <property type="entry name" value="Glyco_hydro_1_AS"/>
</dbReference>
<dbReference type="NCBIfam" id="TIGR03356">
    <property type="entry name" value="BGL"/>
    <property type="match status" value="1"/>
</dbReference>
<feature type="binding site" evidence="10">
    <location>
        <position position="401"/>
    </location>
    <ligand>
        <name>substrate</name>
    </ligand>
</feature>
<comment type="similarity">
    <text evidence="2 12">Belongs to the glycosyl hydrolase 1 family.</text>
</comment>
<protein>
    <recommendedName>
        <fullName evidence="3 12">Beta-glucosidase</fullName>
        <ecNumber evidence="3 12">3.2.1.21</ecNumber>
    </recommendedName>
</protein>
<feature type="binding site" evidence="10">
    <location>
        <position position="297"/>
    </location>
    <ligand>
        <name>substrate</name>
    </ligand>
</feature>
<feature type="active site" description="Nucleophile" evidence="9 11">
    <location>
        <position position="354"/>
    </location>
</feature>
<proteinExistence type="inferred from homology"/>
<dbReference type="InterPro" id="IPR001360">
    <property type="entry name" value="Glyco_hydro_1"/>
</dbReference>
<evidence type="ECO:0000256" key="1">
    <source>
        <dbReference type="ARBA" id="ARBA00000448"/>
    </source>
</evidence>
<feature type="binding site" evidence="10">
    <location>
        <position position="165"/>
    </location>
    <ligand>
        <name>substrate</name>
    </ligand>
</feature>
<dbReference type="Proteomes" id="UP000712157">
    <property type="component" value="Unassembled WGS sequence"/>
</dbReference>
<keyword evidence="8" id="KW-0624">Polysaccharide degradation</keyword>
<keyword evidence="4 12" id="KW-0378">Hydrolase</keyword>
<dbReference type="GO" id="GO:0008422">
    <property type="term" value="F:beta-glucosidase activity"/>
    <property type="evidence" value="ECO:0007669"/>
    <property type="project" value="UniProtKB-EC"/>
</dbReference>
<feature type="binding site" evidence="10">
    <location>
        <begin position="408"/>
        <end position="409"/>
    </location>
    <ligand>
        <name>substrate</name>
    </ligand>
</feature>
<evidence type="ECO:0000256" key="8">
    <source>
        <dbReference type="ARBA" id="ARBA00023326"/>
    </source>
</evidence>